<dbReference type="VEuPathDB" id="VectorBase:PHUM580390"/>
<reference evidence="3" key="2">
    <citation type="submission" date="2007-04" db="EMBL/GenBank/DDBJ databases">
        <title>The genome of the human body louse.</title>
        <authorList>
            <consortium name="The Human Body Louse Genome Consortium"/>
            <person name="Kirkness E."/>
            <person name="Walenz B."/>
            <person name="Hass B."/>
            <person name="Bruggner R."/>
            <person name="Strausberg R."/>
        </authorList>
    </citation>
    <scope>NUCLEOTIDE SEQUENCE</scope>
    <source>
        <strain evidence="3">USDA</strain>
    </source>
</reference>
<dbReference type="KEGG" id="phu:Phum_PHUM580390"/>
<dbReference type="CTD" id="8232240"/>
<dbReference type="STRING" id="121224.E0W1X6"/>
<dbReference type="eggNOG" id="ENOG502T1RB">
    <property type="taxonomic scope" value="Eukaryota"/>
</dbReference>
<dbReference type="RefSeq" id="XP_002432308.1">
    <property type="nucleotide sequence ID" value="XM_002432263.1"/>
</dbReference>
<proteinExistence type="predicted"/>
<dbReference type="SMART" id="SM00256">
    <property type="entry name" value="FBOX"/>
    <property type="match status" value="1"/>
</dbReference>
<dbReference type="Proteomes" id="UP000009046">
    <property type="component" value="Unassembled WGS sequence"/>
</dbReference>
<evidence type="ECO:0000313" key="4">
    <source>
        <dbReference type="EnsemblMetazoa" id="PHUM580390-PA"/>
    </source>
</evidence>
<name>E0W1X6_PEDHC</name>
<dbReference type="EMBL" id="DS235873">
    <property type="protein sequence ID" value="EEB19570.1"/>
    <property type="molecule type" value="Genomic_DNA"/>
</dbReference>
<sequence>MEPFLTLFYTMGVSTMFFDMWNDNFDIIGSLPLEIASMILRKLDPKTLLTACKVSNKWLKIIKSDCVLRKTIREEILRQRREKWAKEMFLSKYINHHAGVLNQPKSSTTENRPYPDLSKKSVSRRFEKSIKTVEQQVPKNKKMKKTWVSTVSTGKIRNFR</sequence>
<accession>E0W1X6</accession>
<reference evidence="4" key="3">
    <citation type="submission" date="2020-05" db="UniProtKB">
        <authorList>
            <consortium name="EnsemblMetazoa"/>
        </authorList>
    </citation>
    <scope>IDENTIFICATION</scope>
    <source>
        <strain evidence="4">USDA</strain>
    </source>
</reference>
<dbReference type="InParanoid" id="E0W1X6"/>
<dbReference type="Pfam" id="PF00646">
    <property type="entry name" value="F-box"/>
    <property type="match status" value="1"/>
</dbReference>
<dbReference type="Gene3D" id="1.20.1280.50">
    <property type="match status" value="1"/>
</dbReference>
<feature type="domain" description="F-box" evidence="2">
    <location>
        <begin position="25"/>
        <end position="71"/>
    </location>
</feature>
<feature type="region of interest" description="Disordered" evidence="1">
    <location>
        <begin position="101"/>
        <end position="138"/>
    </location>
</feature>
<dbReference type="InterPro" id="IPR001810">
    <property type="entry name" value="F-box_dom"/>
</dbReference>
<dbReference type="InterPro" id="IPR036047">
    <property type="entry name" value="F-box-like_dom_sf"/>
</dbReference>
<dbReference type="EnsemblMetazoa" id="PHUM580390-RA">
    <property type="protein sequence ID" value="PHUM580390-PA"/>
    <property type="gene ID" value="PHUM580390"/>
</dbReference>
<dbReference type="OrthoDB" id="6577359at2759"/>
<evidence type="ECO:0000313" key="5">
    <source>
        <dbReference type="Proteomes" id="UP000009046"/>
    </source>
</evidence>
<organism>
    <name type="scientific">Pediculus humanus subsp. corporis</name>
    <name type="common">Body louse</name>
    <dbReference type="NCBI Taxonomy" id="121224"/>
    <lineage>
        <taxon>Eukaryota</taxon>
        <taxon>Metazoa</taxon>
        <taxon>Ecdysozoa</taxon>
        <taxon>Arthropoda</taxon>
        <taxon>Hexapoda</taxon>
        <taxon>Insecta</taxon>
        <taxon>Pterygota</taxon>
        <taxon>Neoptera</taxon>
        <taxon>Paraneoptera</taxon>
        <taxon>Psocodea</taxon>
        <taxon>Troctomorpha</taxon>
        <taxon>Phthiraptera</taxon>
        <taxon>Anoplura</taxon>
        <taxon>Pediculidae</taxon>
        <taxon>Pediculus</taxon>
    </lineage>
</organism>
<evidence type="ECO:0000259" key="2">
    <source>
        <dbReference type="PROSITE" id="PS50181"/>
    </source>
</evidence>
<evidence type="ECO:0000313" key="3">
    <source>
        <dbReference type="EMBL" id="EEB19570.1"/>
    </source>
</evidence>
<dbReference type="GeneID" id="8232240"/>
<keyword evidence="5" id="KW-1185">Reference proteome</keyword>
<gene>
    <name evidence="4" type="primary">8232240</name>
    <name evidence="3" type="ORF">Phum_PHUM580390</name>
</gene>
<evidence type="ECO:0000256" key="1">
    <source>
        <dbReference type="SAM" id="MobiDB-lite"/>
    </source>
</evidence>
<dbReference type="PROSITE" id="PS50181">
    <property type="entry name" value="FBOX"/>
    <property type="match status" value="1"/>
</dbReference>
<dbReference type="SUPFAM" id="SSF81383">
    <property type="entry name" value="F-box domain"/>
    <property type="match status" value="1"/>
</dbReference>
<dbReference type="HOGENOM" id="CLU_1654262_0_0_1"/>
<protein>
    <recommendedName>
        <fullName evidence="2">F-box domain-containing protein</fullName>
    </recommendedName>
</protein>
<dbReference type="EMBL" id="AAZO01007060">
    <property type="status" value="NOT_ANNOTATED_CDS"/>
    <property type="molecule type" value="Genomic_DNA"/>
</dbReference>
<dbReference type="AlphaFoldDB" id="E0W1X6"/>
<reference evidence="3" key="1">
    <citation type="submission" date="2007-04" db="EMBL/GenBank/DDBJ databases">
        <title>Annotation of Pediculus humanus corporis strain USDA.</title>
        <authorList>
            <person name="Kirkness E."/>
            <person name="Hannick L."/>
            <person name="Hass B."/>
            <person name="Bruggner R."/>
            <person name="Lawson D."/>
            <person name="Bidwell S."/>
            <person name="Joardar V."/>
            <person name="Caler E."/>
            <person name="Walenz B."/>
            <person name="Inman J."/>
            <person name="Schobel S."/>
            <person name="Galinsky K."/>
            <person name="Amedeo P."/>
            <person name="Strausberg R."/>
        </authorList>
    </citation>
    <scope>NUCLEOTIDE SEQUENCE</scope>
    <source>
        <strain evidence="3">USDA</strain>
    </source>
</reference>